<protein>
    <submittedName>
        <fullName evidence="1">Uncharacterized protein</fullName>
    </submittedName>
</protein>
<comment type="caution">
    <text evidence="1">The sequence shown here is derived from an EMBL/GenBank/DDBJ whole genome shotgun (WGS) entry which is preliminary data.</text>
</comment>
<reference evidence="1 2" key="1">
    <citation type="journal article" date="2018" name="Biotechnol. Adv.">
        <title>Improved genomic resources and new bioinformatic workflow for the carcinogenic parasite Clonorchis sinensis: Biotechnological implications.</title>
        <authorList>
            <person name="Wang D."/>
            <person name="Korhonen P.K."/>
            <person name="Gasser R.B."/>
            <person name="Young N.D."/>
        </authorList>
    </citation>
    <scope>NUCLEOTIDE SEQUENCE [LARGE SCALE GENOMIC DNA]</scope>
    <source>
        <strain evidence="1">Cs-k2</strain>
    </source>
</reference>
<dbReference type="Proteomes" id="UP000286415">
    <property type="component" value="Unassembled WGS sequence"/>
</dbReference>
<evidence type="ECO:0000313" key="1">
    <source>
        <dbReference type="EMBL" id="KAG5454003.1"/>
    </source>
</evidence>
<accession>A0A3R7FPJ2</accession>
<keyword evidence="2" id="KW-1185">Reference proteome</keyword>
<name>A0A3R7FPJ2_CLOSI</name>
<reference evidence="1 2" key="2">
    <citation type="journal article" date="2021" name="Genomics">
        <title>High-quality reference genome for Clonorchis sinensis.</title>
        <authorList>
            <person name="Young N.D."/>
            <person name="Stroehlein A.J."/>
            <person name="Kinkar L."/>
            <person name="Wang T."/>
            <person name="Sohn W.M."/>
            <person name="Chang B.C.H."/>
            <person name="Kaur P."/>
            <person name="Weisz D."/>
            <person name="Dudchenko O."/>
            <person name="Aiden E.L."/>
            <person name="Korhonen P.K."/>
            <person name="Gasser R.B."/>
        </authorList>
    </citation>
    <scope>NUCLEOTIDE SEQUENCE [LARGE SCALE GENOMIC DNA]</scope>
    <source>
        <strain evidence="1">Cs-k2</strain>
    </source>
</reference>
<dbReference type="AlphaFoldDB" id="A0A3R7FPJ2"/>
<gene>
    <name evidence="1" type="ORF">CSKR_102081</name>
</gene>
<sequence>MAQLRPQWCSCIQAVAFTDIDGNVDVVFYHACLKNLTPNKNTGHPLHLYPSLSDIQDGKLEIAQCLRCALTDRIGQPDFIWVLVLPLFGMASWRRMAVAAERLFYISCGKIPI</sequence>
<proteinExistence type="predicted"/>
<evidence type="ECO:0000313" key="2">
    <source>
        <dbReference type="Proteomes" id="UP000286415"/>
    </source>
</evidence>
<organism evidence="1 2">
    <name type="scientific">Clonorchis sinensis</name>
    <name type="common">Chinese liver fluke</name>
    <dbReference type="NCBI Taxonomy" id="79923"/>
    <lineage>
        <taxon>Eukaryota</taxon>
        <taxon>Metazoa</taxon>
        <taxon>Spiralia</taxon>
        <taxon>Lophotrochozoa</taxon>
        <taxon>Platyhelminthes</taxon>
        <taxon>Trematoda</taxon>
        <taxon>Digenea</taxon>
        <taxon>Opisthorchiida</taxon>
        <taxon>Opisthorchiata</taxon>
        <taxon>Opisthorchiidae</taxon>
        <taxon>Clonorchis</taxon>
    </lineage>
</organism>
<dbReference type="InParanoid" id="A0A3R7FPJ2"/>
<dbReference type="EMBL" id="NIRI02000010">
    <property type="protein sequence ID" value="KAG5454003.1"/>
    <property type="molecule type" value="Genomic_DNA"/>
</dbReference>